<proteinExistence type="predicted"/>
<keyword evidence="4" id="KW-1185">Reference proteome</keyword>
<evidence type="ECO:0000259" key="1">
    <source>
        <dbReference type="Pfam" id="PF05144"/>
    </source>
</evidence>
<dbReference type="Proteomes" id="UP001224812">
    <property type="component" value="Unassembled WGS sequence"/>
</dbReference>
<accession>A0ABT9JJ81</accession>
<dbReference type="InterPro" id="IPR022688">
    <property type="entry name" value="G2P_C"/>
</dbReference>
<organism evidence="3 4">
    <name type="scientific">Phocoenobacter skyensis</name>
    <dbReference type="NCBI Taxonomy" id="97481"/>
    <lineage>
        <taxon>Bacteria</taxon>
        <taxon>Pseudomonadati</taxon>
        <taxon>Pseudomonadota</taxon>
        <taxon>Gammaproteobacteria</taxon>
        <taxon>Pasteurellales</taxon>
        <taxon>Pasteurellaceae</taxon>
        <taxon>Phocoenobacter</taxon>
    </lineage>
</organism>
<sequence>MKISISFKESELLILNDGETAFLKTSLEVIAKKSGLKLSAGNVSFEIDGDLHLSELRHPYEQLPSHFSTLAIKIWQGSDNLSKMPFLELKASPAKLLQGHNVFGSTNIELCAFEMLNTLAVGRPELYEMLDISSATVDWIDVTYSAHIPNDSLQKQLIAFLKNIHSGQSKQTRFNRDYETTVCWNTGSRRRTLKAYLKGYELHRRIGELQNQLMKCKSPYLMNSLNILTDIRLQEFAKKCVRFEARLLQRYLNDKHIPRNLFDLINYQKAYEKNGEDLIKDLWIEAFKDIFDAIGETKMNVYNEEKIINLLRKNYLKITPKGNVSYSKADRLYGFYERLLDRGYDNVYRSMSRETFRRNLYDLMAIGLTKAQLQNLKSKEKNNIIPFMKLVEIDFTHQKPSWYIEPNYTYLKAA</sequence>
<feature type="domain" description="Replication-associated protein G2P N-terminal" evidence="1">
    <location>
        <begin position="33"/>
        <end position="272"/>
    </location>
</feature>
<dbReference type="InterPro" id="IPR006516">
    <property type="entry name" value="G2P"/>
</dbReference>
<protein>
    <submittedName>
        <fullName evidence="3">Phage/plasmid replication protein, II/X family</fullName>
    </submittedName>
</protein>
<evidence type="ECO:0000259" key="2">
    <source>
        <dbReference type="Pfam" id="PF05155"/>
    </source>
</evidence>
<dbReference type="InterPro" id="IPR022686">
    <property type="entry name" value="G2P_N"/>
</dbReference>
<feature type="domain" description="Replication-associated protein G2P C-terminal" evidence="2">
    <location>
        <begin position="318"/>
        <end position="407"/>
    </location>
</feature>
<evidence type="ECO:0000313" key="3">
    <source>
        <dbReference type="EMBL" id="MDP8084866.1"/>
    </source>
</evidence>
<dbReference type="Pfam" id="PF05155">
    <property type="entry name" value="G2P_X_C"/>
    <property type="match status" value="1"/>
</dbReference>
<gene>
    <name evidence="3" type="ORF">QJT92_02810</name>
</gene>
<dbReference type="EMBL" id="JASAVS010000003">
    <property type="protein sequence ID" value="MDP8084866.1"/>
    <property type="molecule type" value="Genomic_DNA"/>
</dbReference>
<dbReference type="Pfam" id="PF05144">
    <property type="entry name" value="Phage_CRI"/>
    <property type="match status" value="1"/>
</dbReference>
<reference evidence="3 4" key="1">
    <citation type="journal article" date="2023" name="Front. Microbiol.">
        <title>Phylogeography and host specificity of Pasteurellaceae pathogenic to sea-farmed fish in the north-east Atlantic.</title>
        <authorList>
            <person name="Gulla S."/>
            <person name="Colquhoun D.J."/>
            <person name="Olsen A.B."/>
            <person name="Spilsberg B."/>
            <person name="Lagesen K."/>
            <person name="Aakesson C.P."/>
            <person name="Strom S."/>
            <person name="Manji F."/>
            <person name="Birkbeck T.H."/>
            <person name="Nilsen H.K."/>
        </authorList>
    </citation>
    <scope>NUCLEOTIDE SEQUENCE [LARGE SCALE GENOMIC DNA]</scope>
    <source>
        <strain evidence="3 4">VIO11850</strain>
    </source>
</reference>
<name>A0ABT9JJ81_9PAST</name>
<evidence type="ECO:0000313" key="4">
    <source>
        <dbReference type="Proteomes" id="UP001224812"/>
    </source>
</evidence>
<comment type="caution">
    <text evidence="3">The sequence shown here is derived from an EMBL/GenBank/DDBJ whole genome shotgun (WGS) entry which is preliminary data.</text>
</comment>
<dbReference type="NCBIfam" id="TIGR01629">
    <property type="entry name" value="rep_II_X"/>
    <property type="match status" value="1"/>
</dbReference>